<feature type="compositionally biased region" description="Acidic residues" evidence="1">
    <location>
        <begin position="79"/>
        <end position="89"/>
    </location>
</feature>
<name>A0A8J8YSD4_ORYSJ</name>
<reference evidence="2" key="2">
    <citation type="submission" date="2008-12" db="EMBL/GenBank/DDBJ databases">
        <title>Improved gene annotation of the rice (Oryza sativa) genomes.</title>
        <authorList>
            <person name="Wang J."/>
            <person name="Li R."/>
            <person name="Fan W."/>
            <person name="Huang Q."/>
            <person name="Zhang J."/>
            <person name="Zhou Y."/>
            <person name="Hu Y."/>
            <person name="Zi S."/>
            <person name="Li J."/>
            <person name="Ni P."/>
            <person name="Zheng H."/>
            <person name="Zhang Y."/>
            <person name="Zhao M."/>
            <person name="Hao Q."/>
            <person name="McDermott J."/>
            <person name="Samudrala R."/>
            <person name="Kristiansen K."/>
            <person name="Wong G.K.-S."/>
        </authorList>
    </citation>
    <scope>NUCLEOTIDE SEQUENCE</scope>
</reference>
<evidence type="ECO:0000313" key="2">
    <source>
        <dbReference type="EMBL" id="EEE70127.1"/>
    </source>
</evidence>
<organism evidence="2">
    <name type="scientific">Oryza sativa subsp. japonica</name>
    <name type="common">Rice</name>
    <dbReference type="NCBI Taxonomy" id="39947"/>
    <lineage>
        <taxon>Eukaryota</taxon>
        <taxon>Viridiplantae</taxon>
        <taxon>Streptophyta</taxon>
        <taxon>Embryophyta</taxon>
        <taxon>Tracheophyta</taxon>
        <taxon>Spermatophyta</taxon>
        <taxon>Magnoliopsida</taxon>
        <taxon>Liliopsida</taxon>
        <taxon>Poales</taxon>
        <taxon>Poaceae</taxon>
        <taxon>BOP clade</taxon>
        <taxon>Oryzoideae</taxon>
        <taxon>Oryzeae</taxon>
        <taxon>Oryzinae</taxon>
        <taxon>Oryza</taxon>
        <taxon>Oryza sativa</taxon>
    </lineage>
</organism>
<proteinExistence type="predicted"/>
<feature type="region of interest" description="Disordered" evidence="1">
    <location>
        <begin position="9"/>
        <end position="39"/>
    </location>
</feature>
<dbReference type="EMBL" id="CM000146">
    <property type="protein sequence ID" value="EEE70127.1"/>
    <property type="molecule type" value="Genomic_DNA"/>
</dbReference>
<accession>A0A8J8YSD4</accession>
<gene>
    <name evidence="2" type="ORF">OsJ_30149</name>
</gene>
<dbReference type="Proteomes" id="UP000007752">
    <property type="component" value="Chromosome 9"/>
</dbReference>
<sequence>MSMVRYWRRSSVGVGRGSTTADDGHGIASRPHVGASAGVARPCEISPTAVMNYNAPRAEGRCGGGGVTDGCRRGGPGEAAEEGEIEDDGAVLTACPASPSRERS</sequence>
<evidence type="ECO:0000256" key="1">
    <source>
        <dbReference type="SAM" id="MobiDB-lite"/>
    </source>
</evidence>
<dbReference type="AlphaFoldDB" id="A0A8J8YSD4"/>
<feature type="region of interest" description="Disordered" evidence="1">
    <location>
        <begin position="73"/>
        <end position="104"/>
    </location>
</feature>
<reference evidence="2" key="1">
    <citation type="journal article" date="2005" name="PLoS Biol.">
        <title>The genomes of Oryza sativa: a history of duplications.</title>
        <authorList>
            <person name="Yu J."/>
            <person name="Wang J."/>
            <person name="Lin W."/>
            <person name="Li S."/>
            <person name="Li H."/>
            <person name="Zhou J."/>
            <person name="Ni P."/>
            <person name="Dong W."/>
            <person name="Hu S."/>
            <person name="Zeng C."/>
            <person name="Zhang J."/>
            <person name="Zhang Y."/>
            <person name="Li R."/>
            <person name="Xu Z."/>
            <person name="Li S."/>
            <person name="Li X."/>
            <person name="Zheng H."/>
            <person name="Cong L."/>
            <person name="Lin L."/>
            <person name="Yin J."/>
            <person name="Geng J."/>
            <person name="Li G."/>
            <person name="Shi J."/>
            <person name="Liu J."/>
            <person name="Lv H."/>
            <person name="Li J."/>
            <person name="Wang J."/>
            <person name="Deng Y."/>
            <person name="Ran L."/>
            <person name="Shi X."/>
            <person name="Wang X."/>
            <person name="Wu Q."/>
            <person name="Li C."/>
            <person name="Ren X."/>
            <person name="Wang J."/>
            <person name="Wang X."/>
            <person name="Li D."/>
            <person name="Liu D."/>
            <person name="Zhang X."/>
            <person name="Ji Z."/>
            <person name="Zhao W."/>
            <person name="Sun Y."/>
            <person name="Zhang Z."/>
            <person name="Bao J."/>
            <person name="Han Y."/>
            <person name="Dong L."/>
            <person name="Ji J."/>
            <person name="Chen P."/>
            <person name="Wu S."/>
            <person name="Liu J."/>
            <person name="Xiao Y."/>
            <person name="Bu D."/>
            <person name="Tan J."/>
            <person name="Yang L."/>
            <person name="Ye C."/>
            <person name="Zhang J."/>
            <person name="Xu J."/>
            <person name="Zhou Y."/>
            <person name="Yu Y."/>
            <person name="Zhang B."/>
            <person name="Zhuang S."/>
            <person name="Wei H."/>
            <person name="Liu B."/>
            <person name="Lei M."/>
            <person name="Yu H."/>
            <person name="Li Y."/>
            <person name="Xu H."/>
            <person name="Wei S."/>
            <person name="He X."/>
            <person name="Fang L."/>
            <person name="Zhang Z."/>
            <person name="Zhang Y."/>
            <person name="Huang X."/>
            <person name="Su Z."/>
            <person name="Tong W."/>
            <person name="Li J."/>
            <person name="Tong Z."/>
            <person name="Li S."/>
            <person name="Ye J."/>
            <person name="Wang L."/>
            <person name="Fang L."/>
            <person name="Lei T."/>
            <person name="Chen C."/>
            <person name="Chen H."/>
            <person name="Xu Z."/>
            <person name="Li H."/>
            <person name="Huang H."/>
            <person name="Zhang F."/>
            <person name="Xu H."/>
            <person name="Li N."/>
            <person name="Zhao C."/>
            <person name="Li S."/>
            <person name="Dong L."/>
            <person name="Huang Y."/>
            <person name="Li L."/>
            <person name="Xi Y."/>
            <person name="Qi Q."/>
            <person name="Li W."/>
            <person name="Zhang B."/>
            <person name="Hu W."/>
            <person name="Zhang Y."/>
            <person name="Tian X."/>
            <person name="Jiao Y."/>
            <person name="Liang X."/>
            <person name="Jin J."/>
            <person name="Gao L."/>
            <person name="Zheng W."/>
            <person name="Hao B."/>
            <person name="Liu S."/>
            <person name="Wang W."/>
            <person name="Yuan L."/>
            <person name="Cao M."/>
            <person name="McDermott J."/>
            <person name="Samudrala R."/>
            <person name="Wang J."/>
            <person name="Wong G.K."/>
            <person name="Yang H."/>
        </authorList>
    </citation>
    <scope>NUCLEOTIDE SEQUENCE [LARGE SCALE GENOMIC DNA]</scope>
</reference>
<protein>
    <submittedName>
        <fullName evidence="2">Uncharacterized protein</fullName>
    </submittedName>
</protein>